<organism evidence="2 3">
    <name type="scientific">Hyphomonas chukchiensis</name>
    <dbReference type="NCBI Taxonomy" id="1280947"/>
    <lineage>
        <taxon>Bacteria</taxon>
        <taxon>Pseudomonadati</taxon>
        <taxon>Pseudomonadota</taxon>
        <taxon>Alphaproteobacteria</taxon>
        <taxon>Hyphomonadales</taxon>
        <taxon>Hyphomonadaceae</taxon>
        <taxon>Hyphomonas</taxon>
    </lineage>
</organism>
<keyword evidence="3" id="KW-1185">Reference proteome</keyword>
<evidence type="ECO:0000313" key="3">
    <source>
        <dbReference type="Proteomes" id="UP000027190"/>
    </source>
</evidence>
<dbReference type="EMBL" id="AWFG01000019">
    <property type="protein sequence ID" value="KCZ58832.1"/>
    <property type="molecule type" value="Genomic_DNA"/>
</dbReference>
<dbReference type="GO" id="GO:0005886">
    <property type="term" value="C:plasma membrane"/>
    <property type="evidence" value="ECO:0007669"/>
    <property type="project" value="TreeGrafter"/>
</dbReference>
<accession>A0A062UK85</accession>
<proteinExistence type="predicted"/>
<dbReference type="InterPro" id="IPR008523">
    <property type="entry name" value="DUF805"/>
</dbReference>
<protein>
    <recommendedName>
        <fullName evidence="4">DUF805 domain-containing protein</fullName>
    </recommendedName>
</protein>
<keyword evidence="1" id="KW-0472">Membrane</keyword>
<feature type="transmembrane region" description="Helical" evidence="1">
    <location>
        <begin position="32"/>
        <end position="52"/>
    </location>
</feature>
<gene>
    <name evidence="2" type="ORF">HY30_03600</name>
</gene>
<dbReference type="Pfam" id="PF05656">
    <property type="entry name" value="DUF805"/>
    <property type="match status" value="1"/>
</dbReference>
<keyword evidence="1" id="KW-0812">Transmembrane</keyword>
<dbReference type="RefSeq" id="WP_034738817.1">
    <property type="nucleotide sequence ID" value="NZ_AWFG01000019.1"/>
</dbReference>
<comment type="caution">
    <text evidence="2">The sequence shown here is derived from an EMBL/GenBank/DDBJ whole genome shotgun (WGS) entry which is preliminary data.</text>
</comment>
<dbReference type="Proteomes" id="UP000027190">
    <property type="component" value="Unassembled WGS sequence"/>
</dbReference>
<evidence type="ECO:0000256" key="1">
    <source>
        <dbReference type="SAM" id="Phobius"/>
    </source>
</evidence>
<evidence type="ECO:0000313" key="2">
    <source>
        <dbReference type="EMBL" id="KCZ58832.1"/>
    </source>
</evidence>
<evidence type="ECO:0008006" key="4">
    <source>
        <dbReference type="Google" id="ProtNLM"/>
    </source>
</evidence>
<dbReference type="PANTHER" id="PTHR34980">
    <property type="entry name" value="INNER MEMBRANE PROTEIN-RELATED-RELATED"/>
    <property type="match status" value="1"/>
</dbReference>
<name>A0A062UK85_9PROT</name>
<dbReference type="PATRIC" id="fig|1280947.3.peg.1595"/>
<dbReference type="PANTHER" id="PTHR34980:SF2">
    <property type="entry name" value="INNER MEMBRANE PROTEIN YHAH-RELATED"/>
    <property type="match status" value="1"/>
</dbReference>
<dbReference type="eggNOG" id="COG3152">
    <property type="taxonomic scope" value="Bacteria"/>
</dbReference>
<keyword evidence="1" id="KW-1133">Transmembrane helix</keyword>
<reference evidence="2 3" key="1">
    <citation type="journal article" date="2014" name="Antonie Van Leeuwenhoek">
        <title>Hyphomonas beringensis sp. nov. and Hyphomonas chukchiensis sp. nov., isolated from surface seawater of the Bering Sea and Chukchi Sea.</title>
        <authorList>
            <person name="Li C."/>
            <person name="Lai Q."/>
            <person name="Li G."/>
            <person name="Dong C."/>
            <person name="Wang J."/>
            <person name="Liao Y."/>
            <person name="Shao Z."/>
        </authorList>
    </citation>
    <scope>NUCLEOTIDE SEQUENCE [LARGE SCALE GENOMIC DNA]</scope>
    <source>
        <strain evidence="2 3">BH-BN04-4</strain>
    </source>
</reference>
<sequence length="120" mass="13386">MNYDFNYALAVFLDNVMNRYAAFEGRTSRREFWHYVSIAFMISIALNILSAIPYLGAIFSLLSLLVSLALLLPGIGIAIRRMHDIEQSGIMVLIPLYNIYLACQPGTPGTNRFGPEPAKA</sequence>
<dbReference type="STRING" id="1280947.HY30_03600"/>
<dbReference type="AlphaFoldDB" id="A0A062UK85"/>
<feature type="transmembrane region" description="Helical" evidence="1">
    <location>
        <begin position="58"/>
        <end position="79"/>
    </location>
</feature>
<dbReference type="OrthoDB" id="9812349at2"/>